<dbReference type="AlphaFoldDB" id="A0A974I5U2"/>
<feature type="region of interest" description="Disordered" evidence="1">
    <location>
        <begin position="28"/>
        <end position="47"/>
    </location>
</feature>
<sequence length="436" mass="48135">MSSMITHKATKSCSPFSVFRKVGQRCQGDRAVPTGAESRDAPNPGFSSGFGIFQQDLDKSKRLAKPNLNPRAWPNQIRIQAPGQTESMHLAKPNKNPSTWPNRIQAPGQTESERLVKPNPIAWPNESDRLAKRIRSPGQTESDRLQIRVPGQTESKHLAKPNQNPCAWPNRIQAPGQTESERLAKPNPESCVSAHLHKESEDTEDVAHEHHCATLHEYANVNARDIVFNDLPTGPAIYPLGQRFTHWASDLPTGPAIYPLGQRFTHWASDLTTGPAIYPLGQRFTHWASEFPTGSANYPLGQRITLWASELPSGPANFPLGQRIYLWANEFTSGPTNLPLGQRIYLWANEFPSGPANFPLGLQITGQEATLNTGFICLSLCGGYTTPGLSNWRPIGRIPALGTIEVGQHCTTPWSKCLYSANFPLDQGHIDYKSCS</sequence>
<reference evidence="3" key="1">
    <citation type="journal article" date="2016" name="Nature">
        <title>Genome evolution in the allotetraploid frog Xenopus laevis.</title>
        <authorList>
            <person name="Session A.M."/>
            <person name="Uno Y."/>
            <person name="Kwon T."/>
            <person name="Chapman J.A."/>
            <person name="Toyoda A."/>
            <person name="Takahashi S."/>
            <person name="Fukui A."/>
            <person name="Hikosaka A."/>
            <person name="Suzuki A."/>
            <person name="Kondo M."/>
            <person name="van Heeringen S.J."/>
            <person name="Quigley I."/>
            <person name="Heinz S."/>
            <person name="Ogino H."/>
            <person name="Ochi H."/>
            <person name="Hellsten U."/>
            <person name="Lyons J.B."/>
            <person name="Simakov O."/>
            <person name="Putnam N."/>
            <person name="Stites J."/>
            <person name="Kuroki Y."/>
            <person name="Tanaka T."/>
            <person name="Michiue T."/>
            <person name="Watanabe M."/>
            <person name="Bogdanovic O."/>
            <person name="Lister R."/>
            <person name="Georgiou G."/>
            <person name="Paranjpe S.S."/>
            <person name="van Kruijsbergen I."/>
            <person name="Shu S."/>
            <person name="Carlson J."/>
            <person name="Kinoshita T."/>
            <person name="Ohta Y."/>
            <person name="Mawaribuchi S."/>
            <person name="Jenkins J."/>
            <person name="Grimwood J."/>
            <person name="Schmutz J."/>
            <person name="Mitros T."/>
            <person name="Mozaffari S.V."/>
            <person name="Suzuki Y."/>
            <person name="Haramoto Y."/>
            <person name="Yamamoto T.S."/>
            <person name="Takagi C."/>
            <person name="Heald R."/>
            <person name="Miller K."/>
            <person name="Haudenschild C."/>
            <person name="Kitzman J."/>
            <person name="Nakayama T."/>
            <person name="Izutsu Y."/>
            <person name="Robert J."/>
            <person name="Fortriede J."/>
            <person name="Burns K."/>
            <person name="Lotay V."/>
            <person name="Karimi K."/>
            <person name="Yasuoka Y."/>
            <person name="Dichmann D.S."/>
            <person name="Flajnik M.F."/>
            <person name="Houston D.W."/>
            <person name="Shendure J."/>
            <person name="DuPasquier L."/>
            <person name="Vize P.D."/>
            <person name="Zorn A.M."/>
            <person name="Ito M."/>
            <person name="Marcotte E.M."/>
            <person name="Wallingford J.B."/>
            <person name="Ito Y."/>
            <person name="Asashima M."/>
            <person name="Ueno N."/>
            <person name="Matsuda Y."/>
            <person name="Veenstra G.J."/>
            <person name="Fujiyama A."/>
            <person name="Harland R.M."/>
            <person name="Taira M."/>
            <person name="Rokhsar D.S."/>
        </authorList>
    </citation>
    <scope>NUCLEOTIDE SEQUENCE [LARGE SCALE GENOMIC DNA]</scope>
    <source>
        <strain evidence="3">J</strain>
    </source>
</reference>
<dbReference type="Proteomes" id="UP000694892">
    <property type="component" value="Chromosome 1L"/>
</dbReference>
<protein>
    <submittedName>
        <fullName evidence="2">Uncharacterized protein</fullName>
    </submittedName>
</protein>
<dbReference type="EMBL" id="CM004466">
    <property type="protein sequence ID" value="OCU02471.1"/>
    <property type="molecule type" value="Genomic_DNA"/>
</dbReference>
<proteinExistence type="predicted"/>
<evidence type="ECO:0000313" key="2">
    <source>
        <dbReference type="EMBL" id="OCU02471.1"/>
    </source>
</evidence>
<evidence type="ECO:0000256" key="1">
    <source>
        <dbReference type="SAM" id="MobiDB-lite"/>
    </source>
</evidence>
<name>A0A974I5U2_XENLA</name>
<evidence type="ECO:0000313" key="3">
    <source>
        <dbReference type="Proteomes" id="UP000694892"/>
    </source>
</evidence>
<feature type="region of interest" description="Disordered" evidence="1">
    <location>
        <begin position="86"/>
        <end position="112"/>
    </location>
</feature>
<accession>A0A974I5U2</accession>
<feature type="compositionally biased region" description="Polar residues" evidence="1">
    <location>
        <begin position="95"/>
        <end position="110"/>
    </location>
</feature>
<gene>
    <name evidence="2" type="ORF">XELAEV_18008235mg</name>
</gene>
<organism evidence="2 3">
    <name type="scientific">Xenopus laevis</name>
    <name type="common">African clawed frog</name>
    <dbReference type="NCBI Taxonomy" id="8355"/>
    <lineage>
        <taxon>Eukaryota</taxon>
        <taxon>Metazoa</taxon>
        <taxon>Chordata</taxon>
        <taxon>Craniata</taxon>
        <taxon>Vertebrata</taxon>
        <taxon>Euteleostomi</taxon>
        <taxon>Amphibia</taxon>
        <taxon>Batrachia</taxon>
        <taxon>Anura</taxon>
        <taxon>Pipoidea</taxon>
        <taxon>Pipidae</taxon>
        <taxon>Xenopodinae</taxon>
        <taxon>Xenopus</taxon>
        <taxon>Xenopus</taxon>
    </lineage>
</organism>
<feature type="region of interest" description="Disordered" evidence="1">
    <location>
        <begin position="134"/>
        <end position="170"/>
    </location>
</feature>